<evidence type="ECO:0000256" key="2">
    <source>
        <dbReference type="SAM" id="Phobius"/>
    </source>
</evidence>
<dbReference type="Pfam" id="PF24547">
    <property type="entry name" value="DUF7601"/>
    <property type="match status" value="1"/>
</dbReference>
<feature type="compositionally biased region" description="Pro residues" evidence="1">
    <location>
        <begin position="195"/>
        <end position="211"/>
    </location>
</feature>
<evidence type="ECO:0000256" key="3">
    <source>
        <dbReference type="SAM" id="SignalP"/>
    </source>
</evidence>
<evidence type="ECO:0000259" key="4">
    <source>
        <dbReference type="Pfam" id="PF12892"/>
    </source>
</evidence>
<feature type="domain" description="Streptococcal pilin isopeptide linkage" evidence="4">
    <location>
        <begin position="95"/>
        <end position="185"/>
    </location>
</feature>
<reference evidence="8 9" key="1">
    <citation type="journal article" date="2020" name="Cell Host Microbe">
        <title>Functional and Genomic Variation between Human-Derived Isolates of Lachnospiraceae Reveals Inter- and Intra-Species Diversity.</title>
        <authorList>
            <person name="Sorbara M.T."/>
            <person name="Littmann E.R."/>
            <person name="Fontana E."/>
            <person name="Moody T.U."/>
            <person name="Kohout C.E."/>
            <person name="Gjonbalaj M."/>
            <person name="Eaton V."/>
            <person name="Seok R."/>
            <person name="Leiner I.M."/>
            <person name="Pamer E.G."/>
        </authorList>
    </citation>
    <scope>NUCLEOTIDE SEQUENCE [LARGE SCALE GENOMIC DNA]</scope>
    <source>
        <strain evidence="7 8">MSK.17.11</strain>
        <strain evidence="6 9">MSK.17.38</strain>
    </source>
</reference>
<dbReference type="RefSeq" id="WP_101695717.1">
    <property type="nucleotide sequence ID" value="NZ_JAAITX010000004.1"/>
</dbReference>
<feature type="chain" id="PRO_5032584641" description="Streptococcal pilin isopeptide linker domain-containing protein" evidence="3">
    <location>
        <begin position="24"/>
        <end position="436"/>
    </location>
</feature>
<proteinExistence type="predicted"/>
<evidence type="ECO:0008006" key="10">
    <source>
        <dbReference type="Google" id="ProtNLM"/>
    </source>
</evidence>
<evidence type="ECO:0000313" key="6">
    <source>
        <dbReference type="EMBL" id="NSK14826.1"/>
    </source>
</evidence>
<evidence type="ECO:0000256" key="1">
    <source>
        <dbReference type="SAM" id="MobiDB-lite"/>
    </source>
</evidence>
<keyword evidence="3" id="KW-0732">Signal</keyword>
<dbReference type="InterPro" id="IPR055382">
    <property type="entry name" value="DUF7601"/>
</dbReference>
<keyword evidence="2" id="KW-0812">Transmembrane</keyword>
<protein>
    <recommendedName>
        <fullName evidence="10">Streptococcal pilin isopeptide linker domain-containing protein</fullName>
    </recommendedName>
</protein>
<reference evidence="7" key="2">
    <citation type="submission" date="2020-02" db="EMBL/GenBank/DDBJ databases">
        <authorList>
            <person name="Littmann E."/>
            <person name="Sorbara M."/>
        </authorList>
    </citation>
    <scope>NUCLEOTIDE SEQUENCE</scope>
    <source>
        <strain evidence="7">MSK.17.11</strain>
        <strain evidence="6">MSK.17.38</strain>
    </source>
</reference>
<organism evidence="7 8">
    <name type="scientific">Dorea phocaeensis</name>
    <dbReference type="NCBI Taxonomy" id="2040291"/>
    <lineage>
        <taxon>Bacteria</taxon>
        <taxon>Bacillati</taxon>
        <taxon>Bacillota</taxon>
        <taxon>Clostridia</taxon>
        <taxon>Lachnospirales</taxon>
        <taxon>Lachnospiraceae</taxon>
        <taxon>Dorea</taxon>
    </lineage>
</organism>
<feature type="signal peptide" evidence="3">
    <location>
        <begin position="1"/>
        <end position="23"/>
    </location>
</feature>
<evidence type="ECO:0000259" key="5">
    <source>
        <dbReference type="Pfam" id="PF24547"/>
    </source>
</evidence>
<name>A0A850HJP4_9FIRM</name>
<keyword evidence="2" id="KW-0472">Membrane</keyword>
<evidence type="ECO:0000313" key="7">
    <source>
        <dbReference type="EMBL" id="NVH58600.1"/>
    </source>
</evidence>
<dbReference type="Proteomes" id="UP000701680">
    <property type="component" value="Unassembled WGS sequence"/>
</dbReference>
<dbReference type="EMBL" id="JAAIUO010000004">
    <property type="protein sequence ID" value="NSK14826.1"/>
    <property type="molecule type" value="Genomic_DNA"/>
</dbReference>
<dbReference type="Gene3D" id="2.60.40.1140">
    <property type="entry name" value="Collagen-binding surface protein Cna, B-type domain"/>
    <property type="match status" value="1"/>
</dbReference>
<gene>
    <name evidence="7" type="ORF">G5A66_08070</name>
    <name evidence="6" type="ORF">G5A75_08090</name>
</gene>
<dbReference type="EMBL" id="JAAITX010000004">
    <property type="protein sequence ID" value="NVH58600.1"/>
    <property type="molecule type" value="Genomic_DNA"/>
</dbReference>
<dbReference type="InterPro" id="IPR022464">
    <property type="entry name" value="Strep_pil_isopept_link"/>
</dbReference>
<sequence length="436" mass="46859">MKKKLSLILAVVLSFCMSIPVLAAPTNYPTDGSDAGRTSEFVIEKKYVKNDGTTSVDRFPDEILKFTTTCTAAPMDPATAPALSVADLQVTNVTNNITVTVPAYTVPGKYNYEIKELSPAEYAPGSKDTAGVVYDKASGFIQVVVKYDGGSLKKYVTVAANGDFVGAETDTSNDATKKADFKNKYLLDGEVDPDLPGPQEPDPNPVPTPQPEDPDPVKPVPDSEKPVEKAKFKIMKQARGPLAGKEQFEVHVTLQSEKPVRSDIICNDGEEHVISKVGSANSSWTGTDATGYTAAVTLQIKDDEVVEFKGIPAGVKYKVQEDPKHIGQLTESNINDTTTGYTVAYYGGGTKVENPTVDKPADKDYGRTLFASGTVGSDTNNNIVISNSKGANIEDSDMVKPNTGINLETLPYVVILGLVIIGAGMMFVKSRRRREE</sequence>
<evidence type="ECO:0000313" key="9">
    <source>
        <dbReference type="Proteomes" id="UP000701680"/>
    </source>
</evidence>
<feature type="region of interest" description="Disordered" evidence="1">
    <location>
        <begin position="188"/>
        <end position="227"/>
    </location>
</feature>
<accession>A0A850HJP4</accession>
<dbReference type="AlphaFoldDB" id="A0A850HJP4"/>
<dbReference type="Pfam" id="PF12892">
    <property type="entry name" value="FctA"/>
    <property type="match status" value="1"/>
</dbReference>
<keyword evidence="2" id="KW-1133">Transmembrane helix</keyword>
<dbReference type="Gene3D" id="2.60.40.3050">
    <property type="match status" value="1"/>
</dbReference>
<keyword evidence="8" id="KW-1185">Reference proteome</keyword>
<feature type="domain" description="DUF7601" evidence="5">
    <location>
        <begin position="233"/>
        <end position="328"/>
    </location>
</feature>
<evidence type="ECO:0000313" key="8">
    <source>
        <dbReference type="Proteomes" id="UP000528555"/>
    </source>
</evidence>
<comment type="caution">
    <text evidence="7">The sequence shown here is derived from an EMBL/GenBank/DDBJ whole genome shotgun (WGS) entry which is preliminary data.</text>
</comment>
<feature type="transmembrane region" description="Helical" evidence="2">
    <location>
        <begin position="410"/>
        <end position="428"/>
    </location>
</feature>
<dbReference type="Proteomes" id="UP000528555">
    <property type="component" value="Unassembled WGS sequence"/>
</dbReference>
<dbReference type="InterPro" id="IPR038174">
    <property type="entry name" value="Strep_pil_link_sf"/>
</dbReference>